<dbReference type="GO" id="GO:0097363">
    <property type="term" value="F:protein O-acetylglucosaminyltransferase activity"/>
    <property type="evidence" value="ECO:0007669"/>
    <property type="project" value="UniProtKB-EC"/>
</dbReference>
<keyword evidence="7" id="KW-0802">TPR repeat</keyword>
<feature type="domain" description="O-GlcNAc transferase C-terminal" evidence="8">
    <location>
        <begin position="331"/>
        <end position="507"/>
    </location>
</feature>
<dbReference type="Pfam" id="PF13432">
    <property type="entry name" value="TPR_16"/>
    <property type="match status" value="1"/>
</dbReference>
<evidence type="ECO:0000313" key="10">
    <source>
        <dbReference type="Proteomes" id="UP000315471"/>
    </source>
</evidence>
<evidence type="ECO:0000256" key="7">
    <source>
        <dbReference type="ARBA" id="ARBA00022803"/>
    </source>
</evidence>
<proteinExistence type="inferred from homology"/>
<comment type="similarity">
    <text evidence="2">Belongs to the glycosyltransferase 41 family. O-GlcNAc transferase subfamily.</text>
</comment>
<keyword evidence="6" id="KW-0677">Repeat</keyword>
<evidence type="ECO:0000313" key="9">
    <source>
        <dbReference type="EMBL" id="TWU36569.1"/>
    </source>
</evidence>
<dbReference type="Gene3D" id="1.25.40.10">
    <property type="entry name" value="Tetratricopeptide repeat domain"/>
    <property type="match status" value="1"/>
</dbReference>
<dbReference type="SUPFAM" id="SSF53756">
    <property type="entry name" value="UDP-Glycosyltransferase/glycogen phosphorylase"/>
    <property type="match status" value="1"/>
</dbReference>
<dbReference type="Gene3D" id="3.40.50.2000">
    <property type="entry name" value="Glycogen Phosphorylase B"/>
    <property type="match status" value="1"/>
</dbReference>
<accession>A0A5C6DP41</accession>
<evidence type="ECO:0000256" key="4">
    <source>
        <dbReference type="ARBA" id="ARBA00022676"/>
    </source>
</evidence>
<evidence type="ECO:0000256" key="3">
    <source>
        <dbReference type="ARBA" id="ARBA00011970"/>
    </source>
</evidence>
<dbReference type="Pfam" id="PF13844">
    <property type="entry name" value="Glyco_transf_41"/>
    <property type="match status" value="2"/>
</dbReference>
<feature type="domain" description="O-GlcNAc transferase C-terminal" evidence="8">
    <location>
        <begin position="153"/>
        <end position="303"/>
    </location>
</feature>
<comment type="pathway">
    <text evidence="1">Protein modification; protein glycosylation.</text>
</comment>
<comment type="caution">
    <text evidence="9">The sequence shown here is derived from an EMBL/GenBank/DDBJ whole genome shotgun (WGS) entry which is preliminary data.</text>
</comment>
<gene>
    <name evidence="9" type="ORF">Q31b_48500</name>
</gene>
<dbReference type="EMBL" id="SJPY01000008">
    <property type="protein sequence ID" value="TWU36569.1"/>
    <property type="molecule type" value="Genomic_DNA"/>
</dbReference>
<dbReference type="PANTHER" id="PTHR44835:SF1">
    <property type="entry name" value="PROTEIN O-GLCNAC TRANSFERASE"/>
    <property type="match status" value="1"/>
</dbReference>
<dbReference type="OrthoDB" id="9778733at2"/>
<dbReference type="RefSeq" id="WP_146601992.1">
    <property type="nucleotide sequence ID" value="NZ_SJPY01000008.1"/>
</dbReference>
<dbReference type="PANTHER" id="PTHR44835">
    <property type="entry name" value="UDP-N-ACETYLGLUCOSAMINE--PEPTIDE N-ACETYLGLUCOSAMINYLTRANSFERASE SPINDLY-RELATED"/>
    <property type="match status" value="1"/>
</dbReference>
<keyword evidence="10" id="KW-1185">Reference proteome</keyword>
<protein>
    <recommendedName>
        <fullName evidence="3">protein O-GlcNAc transferase</fullName>
        <ecNumber evidence="3">2.4.1.255</ecNumber>
    </recommendedName>
</protein>
<dbReference type="SUPFAM" id="SSF48452">
    <property type="entry name" value="TPR-like"/>
    <property type="match status" value="1"/>
</dbReference>
<evidence type="ECO:0000256" key="1">
    <source>
        <dbReference type="ARBA" id="ARBA00004922"/>
    </source>
</evidence>
<evidence type="ECO:0000256" key="6">
    <source>
        <dbReference type="ARBA" id="ARBA00022737"/>
    </source>
</evidence>
<dbReference type="InterPro" id="IPR011990">
    <property type="entry name" value="TPR-like_helical_dom_sf"/>
</dbReference>
<evidence type="ECO:0000259" key="8">
    <source>
        <dbReference type="Pfam" id="PF13844"/>
    </source>
</evidence>
<dbReference type="InterPro" id="IPR051939">
    <property type="entry name" value="Glycosyltr_41/O-GlcNAc_trsf"/>
</dbReference>
<keyword evidence="5" id="KW-0808">Transferase</keyword>
<dbReference type="Gene3D" id="3.40.50.11380">
    <property type="match status" value="1"/>
</dbReference>
<dbReference type="InterPro" id="IPR019734">
    <property type="entry name" value="TPR_rpt"/>
</dbReference>
<reference evidence="9 10" key="1">
    <citation type="submission" date="2019-02" db="EMBL/GenBank/DDBJ databases">
        <title>Deep-cultivation of Planctomycetes and their phenomic and genomic characterization uncovers novel biology.</title>
        <authorList>
            <person name="Wiegand S."/>
            <person name="Jogler M."/>
            <person name="Boedeker C."/>
            <person name="Pinto D."/>
            <person name="Vollmers J."/>
            <person name="Rivas-Marin E."/>
            <person name="Kohn T."/>
            <person name="Peeters S.H."/>
            <person name="Heuer A."/>
            <person name="Rast P."/>
            <person name="Oberbeckmann S."/>
            <person name="Bunk B."/>
            <person name="Jeske O."/>
            <person name="Meyerdierks A."/>
            <person name="Storesund J.E."/>
            <person name="Kallscheuer N."/>
            <person name="Luecker S."/>
            <person name="Lage O.M."/>
            <person name="Pohl T."/>
            <person name="Merkel B.J."/>
            <person name="Hornburger P."/>
            <person name="Mueller R.-W."/>
            <person name="Bruemmer F."/>
            <person name="Labrenz M."/>
            <person name="Spormann A.M."/>
            <person name="Op Den Camp H."/>
            <person name="Overmann J."/>
            <person name="Amann R."/>
            <person name="Jetten M.S.M."/>
            <person name="Mascher T."/>
            <person name="Medema M.H."/>
            <person name="Devos D.P."/>
            <person name="Kaster A.-K."/>
            <person name="Ovreas L."/>
            <person name="Rohde M."/>
            <person name="Galperin M.Y."/>
            <person name="Jogler C."/>
        </authorList>
    </citation>
    <scope>NUCLEOTIDE SEQUENCE [LARGE SCALE GENOMIC DNA]</scope>
    <source>
        <strain evidence="9 10">Q31b</strain>
    </source>
</reference>
<dbReference type="InterPro" id="IPR029489">
    <property type="entry name" value="OGT/SEC/SPY_C"/>
</dbReference>
<dbReference type="SMART" id="SM00028">
    <property type="entry name" value="TPR"/>
    <property type="match status" value="2"/>
</dbReference>
<evidence type="ECO:0000256" key="5">
    <source>
        <dbReference type="ARBA" id="ARBA00022679"/>
    </source>
</evidence>
<name>A0A5C6DP41_9BACT</name>
<sequence>MNRAESELRRKVRKHQRSGEILPTLRGVDQLIEMGVATSRDWRTMGVGLCKLGEFAQSIGALEHCLRETPDDVEARYELARAWYKLGDVDASIAVYESLAKEFNNPNFLMGYATILPGAPSATNLRVRNVRQKYAEVVRQNERVTLPKPSNRRPNNRHRLRIGYLSAHLHHPNYMKPVWPLLNQHDRERFEVYLFDDSDVSSPDWHWLDTRAEKRRVGALSNAQVAEQIRSAEIDILIDLSAFSEPKRLGVFVHRPAPIQVAWFNSFATSGFEEFDYLIGDRFVFRKAEQKFYTETVIPLSTSYLTFHVAHDAPPVGESPCRRDRSFTFGCLATQYKITPMVFDAWSQILEAASSATLVLANRELESKCNQQYVLDQFTRRRVDARRIRFLPPAKHLDFLKYYDQIDLTLDTFPYNGGTTTMESLWQGVPVLSFNGDRWASRTSRSILHSTHLSKFCPESRDAMIQMAIEYATIEPKQAELTSIRSEMRDQLLRSNACDTRRFVQEMEKALCRLGLGLLRE</sequence>
<keyword evidence="4" id="KW-0328">Glycosyltransferase</keyword>
<evidence type="ECO:0000256" key="2">
    <source>
        <dbReference type="ARBA" id="ARBA00005386"/>
    </source>
</evidence>
<dbReference type="Proteomes" id="UP000315471">
    <property type="component" value="Unassembled WGS sequence"/>
</dbReference>
<dbReference type="EC" id="2.4.1.255" evidence="3"/>
<dbReference type="AlphaFoldDB" id="A0A5C6DP41"/>
<organism evidence="9 10">
    <name type="scientific">Novipirellula aureliae</name>
    <dbReference type="NCBI Taxonomy" id="2527966"/>
    <lineage>
        <taxon>Bacteria</taxon>
        <taxon>Pseudomonadati</taxon>
        <taxon>Planctomycetota</taxon>
        <taxon>Planctomycetia</taxon>
        <taxon>Pirellulales</taxon>
        <taxon>Pirellulaceae</taxon>
        <taxon>Novipirellula</taxon>
    </lineage>
</organism>